<dbReference type="SMART" id="SM00388">
    <property type="entry name" value="HisKA"/>
    <property type="match status" value="1"/>
</dbReference>
<dbReference type="Gene3D" id="3.30.450.40">
    <property type="match status" value="1"/>
</dbReference>
<keyword evidence="3" id="KW-0716">Sensory transduction</keyword>
<dbReference type="InterPro" id="IPR003594">
    <property type="entry name" value="HATPase_dom"/>
</dbReference>
<feature type="domain" description="PAS" evidence="12">
    <location>
        <begin position="276"/>
        <end position="323"/>
    </location>
</feature>
<evidence type="ECO:0000259" key="10">
    <source>
        <dbReference type="PROSITE" id="PS50109"/>
    </source>
</evidence>
<organism evidence="13">
    <name type="scientific">Klebsormidium subtile</name>
    <dbReference type="NCBI Taxonomy" id="937591"/>
    <lineage>
        <taxon>Eukaryota</taxon>
        <taxon>Viridiplantae</taxon>
        <taxon>Streptophyta</taxon>
        <taxon>Klebsormidiophyceae</taxon>
        <taxon>Klebsormidiales</taxon>
        <taxon>Klebsormidiaceae</taxon>
        <taxon>Klebsormidium</taxon>
    </lineage>
</organism>
<evidence type="ECO:0000256" key="8">
    <source>
        <dbReference type="PROSITE-ProRule" id="PRU00169"/>
    </source>
</evidence>
<dbReference type="PRINTS" id="PR00344">
    <property type="entry name" value="BCTRLSENSOR"/>
</dbReference>
<dbReference type="InterPro" id="IPR001789">
    <property type="entry name" value="Sig_transdc_resp-reg_receiver"/>
</dbReference>
<dbReference type="GO" id="GO:0000155">
    <property type="term" value="F:phosphorelay sensor kinase activity"/>
    <property type="evidence" value="ECO:0007669"/>
    <property type="project" value="InterPro"/>
</dbReference>
<dbReference type="SMART" id="SM00065">
    <property type="entry name" value="GAF"/>
    <property type="match status" value="1"/>
</dbReference>
<dbReference type="SMART" id="SM00387">
    <property type="entry name" value="HATPase_c"/>
    <property type="match status" value="1"/>
</dbReference>
<dbReference type="CDD" id="cd16922">
    <property type="entry name" value="HATPase_EvgS-ArcB-TorS-like"/>
    <property type="match status" value="1"/>
</dbReference>
<dbReference type="InterPro" id="IPR036890">
    <property type="entry name" value="HATPase_C_sf"/>
</dbReference>
<evidence type="ECO:0000256" key="1">
    <source>
        <dbReference type="ARBA" id="ARBA00022543"/>
    </source>
</evidence>
<keyword evidence="7" id="KW-0675">Receptor</keyword>
<evidence type="ECO:0000256" key="9">
    <source>
        <dbReference type="SAM" id="MobiDB-lite"/>
    </source>
</evidence>
<dbReference type="Gene3D" id="3.40.50.2300">
    <property type="match status" value="1"/>
</dbReference>
<feature type="modified residue" description="4-aspartylphosphate" evidence="8">
    <location>
        <position position="1021"/>
    </location>
</feature>
<sequence>MSRRSSDQHEEPWHANGPSSRGVKRPSSGDGDRAAKVATAPAWGGAATSDETSVGAGFTCAGPFQQDPFICPPTRRPSPVGFVMRPGPDTEYDPQGAPKPSNEEFRVNVLRSYNILDTEPEPRYDRLTALASMIFHTTVSLITLTDSEITQWKSNTGFEGAPREVPRWLSFCQYVILPSVDPVLVVCDALKDGRFCKNPLVIGEPHIRFYAGAPLVTQGNFVLGSLCIIDFEPRDQFSAEEQEMLISLAQLVVLEIEKHTRALELQRLQVERFEEDKRGLLQAIDAFSEGLVLCDVSQKGQPIVFVNEGWETITGYSIQDVLGLHCGSLLEGPLTDIKAKQLIATACQEGSSASVEILNYRRDGTPFWNWLRIRPVVFPKGISFGGDGPADISSRYYFGICSDCTLRKEKELELEAIRLQELEAEASVRAKRSFVANISHEIRTPMNAILACSQLLTDMASLTDEQRELSQMIQGSGQQLLSLINDILDFSKMDAGKMELKASEFNLWGCLDFCMEMVVLKCENKGLDLSYSMDPSVPNWIWADEIRIRQVITNLLSNSAKFTNEGGQIEMTVSAKPCRRPGNSAPGSETDSPRAPPPPHEGLPAYDVTVAVRDTGIGMPKAFQAVLFEAFTQCDNARTKRYEGTGLGLAICKELVECMGGRMWVESTEGVGSTFFFTIRVHGSDVESQGKPEVIANLNSGKPPTPLTGSRALLVGANESFQKMVTSVVSSWGVEVEVAGSVEELREKMDGAGLGKGSGETQPGLPEISPTGEGMRARDEFTWPEDDTERKASGEAYSTDSKTDAPLRDATTPETAGASGLAGVVCLNERVEGESKESDNELGDDMALLRRLPSLRLSVGGPFDVVIVDSMVWSSAGEDPAKRERATELMRLGCKYGAKVPTVLLATKHEQELLAGSKAINGVTVLSRPVRINAFYAALLALIAHMKPKTPITASNAAAALSSEGKDASLRVCIAEDNPVNQQVLIKLLKSAGYEDVRTAGTGLKLLKLLQEAPADVVLMDVQMPEMDGLTAAARVRALYPEERRPLVVALTADVGPDIQKECRESGMVSYLSKPIQKSVLEKLLSMCVHLKARPRGQAFVKWFDVI</sequence>
<dbReference type="GO" id="GO:0009881">
    <property type="term" value="F:photoreceptor activity"/>
    <property type="evidence" value="ECO:0007669"/>
    <property type="project" value="UniProtKB-KW"/>
</dbReference>
<dbReference type="Gene3D" id="3.30.450.20">
    <property type="entry name" value="PAS domain"/>
    <property type="match status" value="1"/>
</dbReference>
<dbReference type="FunFam" id="3.30.565.10:FF:000010">
    <property type="entry name" value="Sensor histidine kinase RcsC"/>
    <property type="match status" value="1"/>
</dbReference>
<reference evidence="13" key="1">
    <citation type="journal article" date="2016" name="Proc. Natl. Acad. Sci. U.S.A.">
        <title>Functional and topological diversity of LOV domain photoreceptors.</title>
        <authorList>
            <person name="Glantz S.T."/>
            <person name="Carpenter E.J."/>
            <person name="Melkonian M."/>
            <person name="Gardner K.H."/>
            <person name="Boyden E.S."/>
            <person name="Wong G.K."/>
            <person name="Chow B.Y."/>
        </authorList>
    </citation>
    <scope>NUCLEOTIDE SEQUENCE</scope>
    <source>
        <strain evidence="13">FQLP_2005048</strain>
    </source>
</reference>
<dbReference type="CDD" id="cd00082">
    <property type="entry name" value="HisKA"/>
    <property type="match status" value="1"/>
</dbReference>
<dbReference type="SUPFAM" id="SSF55874">
    <property type="entry name" value="ATPase domain of HSP90 chaperone/DNA topoisomerase II/histidine kinase"/>
    <property type="match status" value="1"/>
</dbReference>
<evidence type="ECO:0000259" key="11">
    <source>
        <dbReference type="PROSITE" id="PS50110"/>
    </source>
</evidence>
<dbReference type="SUPFAM" id="SSF55781">
    <property type="entry name" value="GAF domain-like"/>
    <property type="match status" value="1"/>
</dbReference>
<dbReference type="SMART" id="SM00448">
    <property type="entry name" value="REC"/>
    <property type="match status" value="1"/>
</dbReference>
<evidence type="ECO:0000256" key="3">
    <source>
        <dbReference type="ARBA" id="ARBA00022606"/>
    </source>
</evidence>
<keyword evidence="5" id="KW-0418">Kinase</keyword>
<accession>A0A126WX22</accession>
<keyword evidence="1" id="KW-0157">Chromophore</keyword>
<evidence type="ECO:0000256" key="2">
    <source>
        <dbReference type="ARBA" id="ARBA00022553"/>
    </source>
</evidence>
<evidence type="ECO:0000256" key="4">
    <source>
        <dbReference type="ARBA" id="ARBA00022679"/>
    </source>
</evidence>
<dbReference type="Gene3D" id="3.30.565.10">
    <property type="entry name" value="Histidine kinase-like ATPase, C-terminal domain"/>
    <property type="match status" value="1"/>
</dbReference>
<dbReference type="Gene3D" id="1.10.287.130">
    <property type="match status" value="1"/>
</dbReference>
<feature type="domain" description="Response regulatory" evidence="11">
    <location>
        <begin position="971"/>
        <end position="1089"/>
    </location>
</feature>
<dbReference type="InterPro" id="IPR029016">
    <property type="entry name" value="GAF-like_dom_sf"/>
</dbReference>
<dbReference type="PANTHER" id="PTHR45339:SF1">
    <property type="entry name" value="HYBRID SIGNAL TRANSDUCTION HISTIDINE KINASE J"/>
    <property type="match status" value="1"/>
</dbReference>
<feature type="compositionally biased region" description="Basic and acidic residues" evidence="9">
    <location>
        <begin position="1"/>
        <end position="13"/>
    </location>
</feature>
<feature type="region of interest" description="Disordered" evidence="9">
    <location>
        <begin position="750"/>
        <end position="818"/>
    </location>
</feature>
<dbReference type="SUPFAM" id="SSF47384">
    <property type="entry name" value="Homodimeric domain of signal transducing histidine kinase"/>
    <property type="match status" value="1"/>
</dbReference>
<evidence type="ECO:0000256" key="5">
    <source>
        <dbReference type="ARBA" id="ARBA00022777"/>
    </source>
</evidence>
<dbReference type="CDD" id="cd17546">
    <property type="entry name" value="REC_hyHK_CKI1_RcsC-like"/>
    <property type="match status" value="1"/>
</dbReference>
<keyword evidence="4" id="KW-0808">Transferase</keyword>
<dbReference type="InterPro" id="IPR005467">
    <property type="entry name" value="His_kinase_dom"/>
</dbReference>
<dbReference type="Pfam" id="PF02518">
    <property type="entry name" value="HATPase_c"/>
    <property type="match status" value="1"/>
</dbReference>
<dbReference type="Pfam" id="PF00072">
    <property type="entry name" value="Response_reg"/>
    <property type="match status" value="1"/>
</dbReference>
<feature type="domain" description="Histidine kinase" evidence="10">
    <location>
        <begin position="437"/>
        <end position="683"/>
    </location>
</feature>
<dbReference type="NCBIfam" id="TIGR00229">
    <property type="entry name" value="sensory_box"/>
    <property type="match status" value="1"/>
</dbReference>
<dbReference type="Pfam" id="PF00512">
    <property type="entry name" value="HisKA"/>
    <property type="match status" value="1"/>
</dbReference>
<dbReference type="SUPFAM" id="SSF55785">
    <property type="entry name" value="PYP-like sensor domain (PAS domain)"/>
    <property type="match status" value="1"/>
</dbReference>
<proteinExistence type="evidence at transcript level"/>
<dbReference type="EMBL" id="KU699065">
    <property type="protein sequence ID" value="AML77099.1"/>
    <property type="molecule type" value="mRNA"/>
</dbReference>
<dbReference type="InterPro" id="IPR000014">
    <property type="entry name" value="PAS"/>
</dbReference>
<feature type="region of interest" description="Disordered" evidence="9">
    <location>
        <begin position="573"/>
        <end position="602"/>
    </location>
</feature>
<dbReference type="Pfam" id="PF13426">
    <property type="entry name" value="PAS_9"/>
    <property type="match status" value="1"/>
</dbReference>
<name>A0A126WX22_9VIRI</name>
<dbReference type="InterPro" id="IPR011006">
    <property type="entry name" value="CheY-like_superfamily"/>
</dbReference>
<evidence type="ECO:0000256" key="7">
    <source>
        <dbReference type="ARBA" id="ARBA00023170"/>
    </source>
</evidence>
<dbReference type="InterPro" id="IPR003018">
    <property type="entry name" value="GAF"/>
</dbReference>
<protein>
    <submittedName>
        <fullName evidence="13">Putative LOV domain-containing protein</fullName>
    </submittedName>
</protein>
<dbReference type="InterPro" id="IPR035965">
    <property type="entry name" value="PAS-like_dom_sf"/>
</dbReference>
<dbReference type="SUPFAM" id="SSF52172">
    <property type="entry name" value="CheY-like"/>
    <property type="match status" value="1"/>
</dbReference>
<feature type="region of interest" description="Disordered" evidence="9">
    <location>
        <begin position="1"/>
        <end position="59"/>
    </location>
</feature>
<dbReference type="CDD" id="cd00130">
    <property type="entry name" value="PAS"/>
    <property type="match status" value="1"/>
</dbReference>
<dbReference type="InterPro" id="IPR004358">
    <property type="entry name" value="Sig_transdc_His_kin-like_C"/>
</dbReference>
<evidence type="ECO:0000313" key="13">
    <source>
        <dbReference type="EMBL" id="AML77099.1"/>
    </source>
</evidence>
<keyword evidence="6" id="KW-0902">Two-component regulatory system</keyword>
<dbReference type="PANTHER" id="PTHR45339">
    <property type="entry name" value="HYBRID SIGNAL TRANSDUCTION HISTIDINE KINASE J"/>
    <property type="match status" value="1"/>
</dbReference>
<dbReference type="PROSITE" id="PS50112">
    <property type="entry name" value="PAS"/>
    <property type="match status" value="1"/>
</dbReference>
<dbReference type="InterPro" id="IPR036097">
    <property type="entry name" value="HisK_dim/P_sf"/>
</dbReference>
<evidence type="ECO:0000256" key="6">
    <source>
        <dbReference type="ARBA" id="ARBA00023012"/>
    </source>
</evidence>
<evidence type="ECO:0000259" key="12">
    <source>
        <dbReference type="PROSITE" id="PS50112"/>
    </source>
</evidence>
<dbReference type="PROSITE" id="PS50110">
    <property type="entry name" value="RESPONSE_REGULATORY"/>
    <property type="match status" value="1"/>
</dbReference>
<dbReference type="Pfam" id="PF01590">
    <property type="entry name" value="GAF"/>
    <property type="match status" value="1"/>
</dbReference>
<keyword evidence="2 8" id="KW-0597">Phosphoprotein</keyword>
<dbReference type="AlphaFoldDB" id="A0A126WX22"/>
<dbReference type="PROSITE" id="PS50109">
    <property type="entry name" value="HIS_KIN"/>
    <property type="match status" value="1"/>
</dbReference>
<dbReference type="InterPro" id="IPR003661">
    <property type="entry name" value="HisK_dim/P_dom"/>
</dbReference>
<keyword evidence="1" id="KW-0600">Photoreceptor protein</keyword>